<dbReference type="InterPro" id="IPR052165">
    <property type="entry name" value="Membrane_assoc_protease"/>
</dbReference>
<comment type="caution">
    <text evidence="3">The sequence shown here is derived from an EMBL/GenBank/DDBJ whole genome shotgun (WGS) entry which is preliminary data.</text>
</comment>
<keyword evidence="1" id="KW-1133">Transmembrane helix</keyword>
<dbReference type="Pfam" id="PF24961">
    <property type="entry name" value="NfeD_membrane"/>
    <property type="match status" value="1"/>
</dbReference>
<dbReference type="AlphaFoldDB" id="X1RBV9"/>
<reference evidence="3" key="1">
    <citation type="journal article" date="2014" name="Front. Microbiol.">
        <title>High frequency of phylogenetically diverse reductive dehalogenase-homologous genes in deep subseafloor sedimentary metagenomes.</title>
        <authorList>
            <person name="Kawai M."/>
            <person name="Futagami T."/>
            <person name="Toyoda A."/>
            <person name="Takaki Y."/>
            <person name="Nishi S."/>
            <person name="Hori S."/>
            <person name="Arai W."/>
            <person name="Tsubouchi T."/>
            <person name="Morono Y."/>
            <person name="Uchiyama I."/>
            <person name="Ito T."/>
            <person name="Fujiyama A."/>
            <person name="Inagaki F."/>
            <person name="Takami H."/>
        </authorList>
    </citation>
    <scope>NUCLEOTIDE SEQUENCE</scope>
    <source>
        <strain evidence="3">Expedition CK06-06</strain>
    </source>
</reference>
<feature type="domain" description="NfeD integral membrane" evidence="2">
    <location>
        <begin position="91"/>
        <end position="143"/>
    </location>
</feature>
<keyword evidence="1" id="KW-0812">Transmembrane</keyword>
<name>X1RBV9_9ZZZZ</name>
<sequence>MKTIAQERGRNVEEAQLAVTESKSFTDVDALNYNLIDLRVDNLKSLISQINGWKVTLANGMEVSIDTTGYETARNEMSIVERFLHAISNPNIAYILLSLGTLGIIAEIYSPGTFFPGIIGAISLLLAFYSLGVLDAYWGGILLYPAC</sequence>
<dbReference type="InterPro" id="IPR056739">
    <property type="entry name" value="NfeD_membrane"/>
</dbReference>
<feature type="transmembrane region" description="Helical" evidence="1">
    <location>
        <begin position="118"/>
        <end position="144"/>
    </location>
</feature>
<organism evidence="3">
    <name type="scientific">marine sediment metagenome</name>
    <dbReference type="NCBI Taxonomy" id="412755"/>
    <lineage>
        <taxon>unclassified sequences</taxon>
        <taxon>metagenomes</taxon>
        <taxon>ecological metagenomes</taxon>
    </lineage>
</organism>
<accession>X1RBV9</accession>
<feature type="non-terminal residue" evidence="3">
    <location>
        <position position="147"/>
    </location>
</feature>
<dbReference type="PANTHER" id="PTHR33507:SF4">
    <property type="entry name" value="NODULATION COMPETITIVENESS PROTEIN NFED"/>
    <property type="match status" value="1"/>
</dbReference>
<keyword evidence="1" id="KW-0472">Membrane</keyword>
<feature type="transmembrane region" description="Helical" evidence="1">
    <location>
        <begin position="92"/>
        <end position="112"/>
    </location>
</feature>
<dbReference type="PANTHER" id="PTHR33507">
    <property type="entry name" value="INNER MEMBRANE PROTEIN YBBJ"/>
    <property type="match status" value="1"/>
</dbReference>
<evidence type="ECO:0000259" key="2">
    <source>
        <dbReference type="Pfam" id="PF24961"/>
    </source>
</evidence>
<dbReference type="EMBL" id="BARV01035034">
    <property type="protein sequence ID" value="GAI53079.1"/>
    <property type="molecule type" value="Genomic_DNA"/>
</dbReference>
<evidence type="ECO:0000256" key="1">
    <source>
        <dbReference type="SAM" id="Phobius"/>
    </source>
</evidence>
<protein>
    <recommendedName>
        <fullName evidence="2">NfeD integral membrane domain-containing protein</fullName>
    </recommendedName>
</protein>
<proteinExistence type="predicted"/>
<gene>
    <name evidence="3" type="ORF">S06H3_54724</name>
</gene>
<evidence type="ECO:0000313" key="3">
    <source>
        <dbReference type="EMBL" id="GAI53079.1"/>
    </source>
</evidence>
<dbReference type="Gene3D" id="3.90.226.10">
    <property type="entry name" value="2-enoyl-CoA Hydratase, Chain A, domain 1"/>
    <property type="match status" value="1"/>
</dbReference>